<dbReference type="InterPro" id="IPR033134">
    <property type="entry name" value="Asp/Glu_racemase_AS_2"/>
</dbReference>
<evidence type="ECO:0000313" key="3">
    <source>
        <dbReference type="EMBL" id="TDP71778.1"/>
    </source>
</evidence>
<gene>
    <name evidence="3" type="ORF">DES47_103764</name>
</gene>
<accession>A0A4R6QQ39</accession>
<evidence type="ECO:0000313" key="4">
    <source>
        <dbReference type="Proteomes" id="UP000295361"/>
    </source>
</evidence>
<dbReference type="SUPFAM" id="SSF53681">
    <property type="entry name" value="Aspartate/glutamate racemase"/>
    <property type="match status" value="2"/>
</dbReference>
<dbReference type="PROSITE" id="PS00923">
    <property type="entry name" value="ASP_GLU_RACEMASE_1"/>
    <property type="match status" value="1"/>
</dbReference>
<dbReference type="PROSITE" id="PS00924">
    <property type="entry name" value="ASP_GLU_RACEMASE_2"/>
    <property type="match status" value="1"/>
</dbReference>
<protein>
    <submittedName>
        <fullName evidence="3">Aspartate racemase</fullName>
    </submittedName>
</protein>
<dbReference type="Gene3D" id="3.40.50.1860">
    <property type="match status" value="2"/>
</dbReference>
<dbReference type="PANTHER" id="PTHR21198">
    <property type="entry name" value="GLUTAMATE RACEMASE"/>
    <property type="match status" value="1"/>
</dbReference>
<dbReference type="GO" id="GO:0047661">
    <property type="term" value="F:amino-acid racemase activity"/>
    <property type="evidence" value="ECO:0007669"/>
    <property type="project" value="InterPro"/>
</dbReference>
<keyword evidence="2" id="KW-0413">Isomerase</keyword>
<dbReference type="EMBL" id="SNXS01000003">
    <property type="protein sequence ID" value="TDP71778.1"/>
    <property type="molecule type" value="Genomic_DNA"/>
</dbReference>
<name>A0A4R6QQ39_9BURK</name>
<reference evidence="3 4" key="1">
    <citation type="submission" date="2019-03" db="EMBL/GenBank/DDBJ databases">
        <title>Genomic Encyclopedia of Type Strains, Phase IV (KMG-IV): sequencing the most valuable type-strain genomes for metagenomic binning, comparative biology and taxonomic classification.</title>
        <authorList>
            <person name="Goeker M."/>
        </authorList>
    </citation>
    <scope>NUCLEOTIDE SEQUENCE [LARGE SCALE GENOMIC DNA]</scope>
    <source>
        <strain evidence="3 4">DSM 16998</strain>
    </source>
</reference>
<evidence type="ECO:0000256" key="1">
    <source>
        <dbReference type="ARBA" id="ARBA00007847"/>
    </source>
</evidence>
<sequence>MQTDTYRACAGLVGVLGGMGPLATLDFLRKILAATPASSDQQHVPVLVSSIPQIPDRASAFRGTGPSPLNAMLDCGRRVVAGGAGLIVIPCNTAHLWFGELRSELGLPMLHMVDAALDEVAQICGPEGRIGLLATDATLDSGLYCKRTSNTLARRKVQWCLPTEAERSDWVMPAIAAVKAGELSTGRTLLQLAAGALRQRGAQAVVLGCTEIPIVLDADSANMPVVDATAALARQVVRWSMEQRNRRALATP</sequence>
<dbReference type="PANTHER" id="PTHR21198:SF7">
    <property type="entry name" value="ASPARTATE-GLUTAMATE RACEMASE FAMILY"/>
    <property type="match status" value="1"/>
</dbReference>
<dbReference type="InterPro" id="IPR015942">
    <property type="entry name" value="Asp/Glu/hydantoin_racemase"/>
</dbReference>
<dbReference type="NCBIfam" id="TIGR00035">
    <property type="entry name" value="asp_race"/>
    <property type="match status" value="1"/>
</dbReference>
<comment type="similarity">
    <text evidence="1">Belongs to the aspartate/glutamate racemases family.</text>
</comment>
<dbReference type="Pfam" id="PF01177">
    <property type="entry name" value="Asp_Glu_race"/>
    <property type="match status" value="1"/>
</dbReference>
<evidence type="ECO:0000256" key="2">
    <source>
        <dbReference type="ARBA" id="ARBA00023235"/>
    </source>
</evidence>
<dbReference type="InParanoid" id="A0A4R6QQ39"/>
<keyword evidence="4" id="KW-1185">Reference proteome</keyword>
<proteinExistence type="inferred from homology"/>
<dbReference type="InterPro" id="IPR001920">
    <property type="entry name" value="Asp/Glu_race"/>
</dbReference>
<comment type="caution">
    <text evidence="3">The sequence shown here is derived from an EMBL/GenBank/DDBJ whole genome shotgun (WGS) entry which is preliminary data.</text>
</comment>
<dbReference type="AlphaFoldDB" id="A0A4R6QQ39"/>
<dbReference type="InterPro" id="IPR004380">
    <property type="entry name" value="Asp_race"/>
</dbReference>
<dbReference type="Proteomes" id="UP000295361">
    <property type="component" value="Unassembled WGS sequence"/>
</dbReference>
<dbReference type="InterPro" id="IPR018187">
    <property type="entry name" value="Asp/Glu_racemase_AS_1"/>
</dbReference>
<organism evidence="3 4">
    <name type="scientific">Roseateles toxinivorans</name>
    <dbReference type="NCBI Taxonomy" id="270368"/>
    <lineage>
        <taxon>Bacteria</taxon>
        <taxon>Pseudomonadati</taxon>
        <taxon>Pseudomonadota</taxon>
        <taxon>Betaproteobacteria</taxon>
        <taxon>Burkholderiales</taxon>
        <taxon>Sphaerotilaceae</taxon>
        <taxon>Roseateles</taxon>
    </lineage>
</organism>